<proteinExistence type="predicted"/>
<organism evidence="1">
    <name type="scientific">Rhipicephalus appendiculatus</name>
    <name type="common">Brown ear tick</name>
    <dbReference type="NCBI Taxonomy" id="34631"/>
    <lineage>
        <taxon>Eukaryota</taxon>
        <taxon>Metazoa</taxon>
        <taxon>Ecdysozoa</taxon>
        <taxon>Arthropoda</taxon>
        <taxon>Chelicerata</taxon>
        <taxon>Arachnida</taxon>
        <taxon>Acari</taxon>
        <taxon>Parasitiformes</taxon>
        <taxon>Ixodida</taxon>
        <taxon>Ixodoidea</taxon>
        <taxon>Ixodidae</taxon>
        <taxon>Rhipicephalinae</taxon>
        <taxon>Rhipicephalus</taxon>
        <taxon>Rhipicephalus</taxon>
    </lineage>
</organism>
<protein>
    <submittedName>
        <fullName evidence="1">Lipocalin</fullName>
    </submittedName>
</protein>
<name>A0A131YP12_RHIAP</name>
<evidence type="ECO:0000313" key="1">
    <source>
        <dbReference type="EMBL" id="JAP80298.1"/>
    </source>
</evidence>
<reference evidence="1" key="1">
    <citation type="journal article" date="2016" name="Ticks Tick Borne Dis.">
        <title>De novo assembly and annotation of the salivary gland transcriptome of Rhipicephalus appendiculatus male and female ticks during blood feeding.</title>
        <authorList>
            <person name="de Castro M.H."/>
            <person name="de Klerk D."/>
            <person name="Pienaar R."/>
            <person name="Latif A.A."/>
            <person name="Rees D.J."/>
            <person name="Mans B.J."/>
        </authorList>
    </citation>
    <scope>NUCLEOTIDE SEQUENCE</scope>
    <source>
        <tissue evidence="1">Salivary glands</tissue>
    </source>
</reference>
<accession>A0A131YP12</accession>
<dbReference type="EMBL" id="GEDV01008259">
    <property type="protein sequence ID" value="JAP80298.1"/>
    <property type="molecule type" value="Transcribed_RNA"/>
</dbReference>
<dbReference type="AlphaFoldDB" id="A0A131YP12"/>
<sequence length="197" mass="23456">MCPAIYRPTNFTTMHKRVFVAILVLFIAGKTNTMRRCFPTRRPHRYSIKHFVNSSERIWTCRASLRTTIHCQFDIMRSINPLAIFFNRTFLIRGQRYSMRLRGEFDPRHIDRMDISVPGMEAVSRETLIYDAPNLSCGVVQVQQLRRDAACYYELRAKNSSIEGVIDRECWRHFHSVAHQEIYVYRPECQHRVRPRM</sequence>